<organism evidence="2 3">
    <name type="scientific">Phaseolus angularis</name>
    <name type="common">Azuki bean</name>
    <name type="synonym">Vigna angularis</name>
    <dbReference type="NCBI Taxonomy" id="3914"/>
    <lineage>
        <taxon>Eukaryota</taxon>
        <taxon>Viridiplantae</taxon>
        <taxon>Streptophyta</taxon>
        <taxon>Embryophyta</taxon>
        <taxon>Tracheophyta</taxon>
        <taxon>Spermatophyta</taxon>
        <taxon>Magnoliopsida</taxon>
        <taxon>eudicotyledons</taxon>
        <taxon>Gunneridae</taxon>
        <taxon>Pentapetalae</taxon>
        <taxon>rosids</taxon>
        <taxon>fabids</taxon>
        <taxon>Fabales</taxon>
        <taxon>Fabaceae</taxon>
        <taxon>Papilionoideae</taxon>
        <taxon>50 kb inversion clade</taxon>
        <taxon>NPAAA clade</taxon>
        <taxon>indigoferoid/millettioid clade</taxon>
        <taxon>Phaseoleae</taxon>
        <taxon>Vigna</taxon>
    </lineage>
</organism>
<gene>
    <name evidence="2" type="ORF">LR48_Vigan01g077500</name>
</gene>
<dbReference type="EMBL" id="CM003371">
    <property type="protein sequence ID" value="KOM31220.1"/>
    <property type="molecule type" value="Genomic_DNA"/>
</dbReference>
<evidence type="ECO:0000313" key="3">
    <source>
        <dbReference type="Proteomes" id="UP000053144"/>
    </source>
</evidence>
<dbReference type="AlphaFoldDB" id="A0A0L9TKZ5"/>
<evidence type="ECO:0000256" key="1">
    <source>
        <dbReference type="SAM" id="Phobius"/>
    </source>
</evidence>
<dbReference type="Proteomes" id="UP000053144">
    <property type="component" value="Chromosome 1"/>
</dbReference>
<proteinExistence type="predicted"/>
<keyword evidence="1" id="KW-0812">Transmembrane</keyword>
<name>A0A0L9TKZ5_PHAAN</name>
<keyword evidence="1" id="KW-1133">Transmembrane helix</keyword>
<accession>A0A0L9TKZ5</accession>
<dbReference type="Gramene" id="KOM31220">
    <property type="protein sequence ID" value="KOM31220"/>
    <property type="gene ID" value="LR48_Vigan01g077500"/>
</dbReference>
<reference evidence="3" key="1">
    <citation type="journal article" date="2015" name="Proc. Natl. Acad. Sci. U.S.A.">
        <title>Genome sequencing of adzuki bean (Vigna angularis) provides insight into high starch and low fat accumulation and domestication.</title>
        <authorList>
            <person name="Yang K."/>
            <person name="Tian Z."/>
            <person name="Chen C."/>
            <person name="Luo L."/>
            <person name="Zhao B."/>
            <person name="Wang Z."/>
            <person name="Yu L."/>
            <person name="Li Y."/>
            <person name="Sun Y."/>
            <person name="Li W."/>
            <person name="Chen Y."/>
            <person name="Li Y."/>
            <person name="Zhang Y."/>
            <person name="Ai D."/>
            <person name="Zhao J."/>
            <person name="Shang C."/>
            <person name="Ma Y."/>
            <person name="Wu B."/>
            <person name="Wang M."/>
            <person name="Gao L."/>
            <person name="Sun D."/>
            <person name="Zhang P."/>
            <person name="Guo F."/>
            <person name="Wang W."/>
            <person name="Li Y."/>
            <person name="Wang J."/>
            <person name="Varshney R.K."/>
            <person name="Wang J."/>
            <person name="Ling H.Q."/>
            <person name="Wan P."/>
        </authorList>
    </citation>
    <scope>NUCLEOTIDE SEQUENCE</scope>
    <source>
        <strain evidence="3">cv. Jingnong 6</strain>
    </source>
</reference>
<sequence length="190" mass="20961">MFLPLTGTNPQPISFPTPLELKTPFATLILAALKGTNFPWEASTFFLSHNEIIRHLRLQFDKNRLQQSPRRLTASTLPSRPCRLDLAALTSPPRPCHLDLDVQPKPGKTLHEHEAGEDCEIKENIDMGSEYNKWIILAFVIAISFSVMIEGALAARQLMQVVLFPDLCVIGIGQCPSAPPPPGRSTSTAP</sequence>
<protein>
    <submittedName>
        <fullName evidence="2">Uncharacterized protein</fullName>
    </submittedName>
</protein>
<keyword evidence="1" id="KW-0472">Membrane</keyword>
<feature type="transmembrane region" description="Helical" evidence="1">
    <location>
        <begin position="134"/>
        <end position="155"/>
    </location>
</feature>
<evidence type="ECO:0000313" key="2">
    <source>
        <dbReference type="EMBL" id="KOM31220.1"/>
    </source>
</evidence>